<dbReference type="AlphaFoldDB" id="A0AB94IM27"/>
<evidence type="ECO:0000313" key="2">
    <source>
        <dbReference type="Proteomes" id="UP000018877"/>
    </source>
</evidence>
<dbReference type="SUPFAM" id="SSF88659">
    <property type="entry name" value="Sigma3 and sigma4 domains of RNA polymerase sigma factors"/>
    <property type="match status" value="1"/>
</dbReference>
<dbReference type="Proteomes" id="UP000018877">
    <property type="component" value="Unassembled WGS sequence"/>
</dbReference>
<comment type="caution">
    <text evidence="1">The sequence shown here is derived from an EMBL/GenBank/DDBJ whole genome shotgun (WGS) entry which is preliminary data.</text>
</comment>
<dbReference type="EMBL" id="ALAN01000076">
    <property type="protein sequence ID" value="ETI68125.1"/>
    <property type="molecule type" value="Genomic_DNA"/>
</dbReference>
<protein>
    <recommendedName>
        <fullName evidence="3">HTH luxR-type domain-containing protein</fullName>
    </recommendedName>
</protein>
<evidence type="ECO:0008006" key="3">
    <source>
        <dbReference type="Google" id="ProtNLM"/>
    </source>
</evidence>
<reference evidence="1 2" key="1">
    <citation type="journal article" date="2014" name="Environ. Microbiol.">
        <title>The nitrate-ammonifying and nosZ-carrying bacterium Bacillus vireti is a potent source and sink for nitric and nitrous oxide under high nitrate conditions.</title>
        <authorList>
            <person name="Mania D."/>
            <person name="Heylen K."/>
            <person name="van Spanning R.J."/>
            <person name="Frostegard A."/>
        </authorList>
    </citation>
    <scope>NUCLEOTIDE SEQUENCE [LARGE SCALE GENOMIC DNA]</scope>
    <source>
        <strain evidence="1 2">LMG 21834</strain>
    </source>
</reference>
<accession>A0AB94IM27</accession>
<gene>
    <name evidence="1" type="ORF">BAVI_14019</name>
</gene>
<evidence type="ECO:0000313" key="1">
    <source>
        <dbReference type="EMBL" id="ETI68125.1"/>
    </source>
</evidence>
<sequence>MKVLKDYIVEYKNASDDEQRDLVLRGLFTTEIVLEKNNNGEMDKIYYLKFTDRALQSTYKNIIKKFYWIDRKDLDTYVIKSIQELFNSTKVDLSRTPNEIIAWFNKGLNGRVQNQVTAEKDKTEKNLPEHQVLHDNDGNVEYSSLYDEVANDRYIKPNDINLFDKFIKSIGGLKNILSETQFEIYCQMQTGKTQERIAQELNCTQENIHKHIKALTKRIKKEYLNFRTYRALKNPLNTYDTIKSFINTYNNIIQFDINDQFDYFGYIIKFLQDNYQVGEQEIHNEKKMNLAQNPLTVLDVLLDSLKRNEHDLFRRVLNELIYNENGLILSEIEKDKVRNTVLRAFNTYLEEVSKNIRQINSNIVDKFGEEKYDEFIDLVV</sequence>
<name>A0AB94IM27_9BACI</name>
<dbReference type="RefSeq" id="WP_024028987.1">
    <property type="nucleotide sequence ID" value="NZ_ALAN01000076.1"/>
</dbReference>
<organism evidence="1 2">
    <name type="scientific">Neobacillus vireti LMG 21834</name>
    <dbReference type="NCBI Taxonomy" id="1131730"/>
    <lineage>
        <taxon>Bacteria</taxon>
        <taxon>Bacillati</taxon>
        <taxon>Bacillota</taxon>
        <taxon>Bacilli</taxon>
        <taxon>Bacillales</taxon>
        <taxon>Bacillaceae</taxon>
        <taxon>Neobacillus</taxon>
    </lineage>
</organism>
<dbReference type="InterPro" id="IPR013324">
    <property type="entry name" value="RNA_pol_sigma_r3/r4-like"/>
</dbReference>
<keyword evidence="2" id="KW-1185">Reference proteome</keyword>
<proteinExistence type="predicted"/>